<keyword evidence="2" id="KW-1185">Reference proteome</keyword>
<dbReference type="Proteomes" id="UP001232973">
    <property type="component" value="Unassembled WGS sequence"/>
</dbReference>
<gene>
    <name evidence="1" type="ORF">J2S03_002443</name>
</gene>
<dbReference type="InterPro" id="IPR029025">
    <property type="entry name" value="T3SS_substrate_exporter_C"/>
</dbReference>
<organism evidence="1 2">
    <name type="scientific">Alicyclobacillus cycloheptanicus</name>
    <dbReference type="NCBI Taxonomy" id="1457"/>
    <lineage>
        <taxon>Bacteria</taxon>
        <taxon>Bacillati</taxon>
        <taxon>Bacillota</taxon>
        <taxon>Bacilli</taxon>
        <taxon>Bacillales</taxon>
        <taxon>Alicyclobacillaceae</taxon>
        <taxon>Alicyclobacillus</taxon>
    </lineage>
</organism>
<dbReference type="Pfam" id="PF01312">
    <property type="entry name" value="Bac_export_2"/>
    <property type="match status" value="1"/>
</dbReference>
<protein>
    <submittedName>
        <fullName evidence="1">Flagellar biosynthesis protein</fullName>
    </submittedName>
</protein>
<dbReference type="SUPFAM" id="SSF160544">
    <property type="entry name" value="EscU C-terminal domain-like"/>
    <property type="match status" value="1"/>
</dbReference>
<dbReference type="PANTHER" id="PTHR30531">
    <property type="entry name" value="FLAGELLAR BIOSYNTHETIC PROTEIN FLHB"/>
    <property type="match status" value="1"/>
</dbReference>
<evidence type="ECO:0000313" key="1">
    <source>
        <dbReference type="EMBL" id="MDQ0190576.1"/>
    </source>
</evidence>
<dbReference type="PANTHER" id="PTHR30531:SF12">
    <property type="entry name" value="FLAGELLAR BIOSYNTHETIC PROTEIN FLHB"/>
    <property type="match status" value="1"/>
</dbReference>
<keyword evidence="1" id="KW-0282">Flagellum</keyword>
<reference evidence="1 2" key="1">
    <citation type="submission" date="2023-07" db="EMBL/GenBank/DDBJ databases">
        <title>Genomic Encyclopedia of Type Strains, Phase IV (KMG-IV): sequencing the most valuable type-strain genomes for metagenomic binning, comparative biology and taxonomic classification.</title>
        <authorList>
            <person name="Goeker M."/>
        </authorList>
    </citation>
    <scope>NUCLEOTIDE SEQUENCE [LARGE SCALE GENOMIC DNA]</scope>
    <source>
        <strain evidence="1 2">DSM 4006</strain>
    </source>
</reference>
<name>A0ABT9XLH3_9BACL</name>
<dbReference type="EMBL" id="JAUSTP010000020">
    <property type="protein sequence ID" value="MDQ0190576.1"/>
    <property type="molecule type" value="Genomic_DNA"/>
</dbReference>
<dbReference type="InterPro" id="IPR006135">
    <property type="entry name" value="T3SS_substrate_exporter"/>
</dbReference>
<evidence type="ECO:0000313" key="2">
    <source>
        <dbReference type="Proteomes" id="UP001232973"/>
    </source>
</evidence>
<accession>A0ABT9XLH3</accession>
<dbReference type="Gene3D" id="3.40.1690.10">
    <property type="entry name" value="secretion proteins EscU"/>
    <property type="match status" value="1"/>
</dbReference>
<keyword evidence="1" id="KW-0966">Cell projection</keyword>
<sequence length="85" mass="9466">MMPPKRAVALRYERHRDAAPRVVAKGVGEVAEAILRQAEAGNVAVHENESLVNALFQLETDQVIPQELYAVVAEVLAIVYRRQTE</sequence>
<keyword evidence="1" id="KW-0969">Cilium</keyword>
<proteinExistence type="predicted"/>
<comment type="caution">
    <text evidence="1">The sequence shown here is derived from an EMBL/GenBank/DDBJ whole genome shotgun (WGS) entry which is preliminary data.</text>
</comment>